<proteinExistence type="predicted"/>
<dbReference type="Gene3D" id="1.50.10.20">
    <property type="match status" value="1"/>
</dbReference>
<comment type="caution">
    <text evidence="1">The sequence shown here is derived from an EMBL/GenBank/DDBJ whole genome shotgun (WGS) entry which is preliminary data.</text>
</comment>
<keyword evidence="2" id="KW-1185">Reference proteome</keyword>
<dbReference type="InterPro" id="IPR007822">
    <property type="entry name" value="LANC-like"/>
</dbReference>
<sequence length="402" mass="41752">MNNRASEHALRIADVLIPVEAVTTALPARSRTSLAHGLAGTALLHARLAAADRRFANAAAAHWKAAADLIRQRPTPGCGIYGDRGGLAASLIIGTALLPDPSPHKDAARRASAWLSAQATDLASRPKPGWAGYDVINGLAGIGRVLLTAHACGHYDSEPALREVLHALTRLLTPTDDPRPGWWLPADQHPTTVRIHHSGAATTGLAHGVAGPLALLAIAHSNGHTVHGQTDAIHHAAHWLLRWRTPGTHSWPPHITGHQLDHPETAPTPGRTDAWCYGTPGIALAHAHAGAALGDASLTAIARAAMTSLNERPTASWDTEGPTLCHGTAGILQAAAILHPSTACTAVDQIVDALDNSTEPNPGSPRPGLLTGAAGIALALADHARLPVNPSPARWDNITLGA</sequence>
<dbReference type="PRINTS" id="PR01950">
    <property type="entry name" value="LANCSUPER"/>
</dbReference>
<evidence type="ECO:0000313" key="1">
    <source>
        <dbReference type="EMBL" id="GAA3239887.1"/>
    </source>
</evidence>
<dbReference type="Proteomes" id="UP001501237">
    <property type="component" value="Unassembled WGS sequence"/>
</dbReference>
<dbReference type="RefSeq" id="WP_344838735.1">
    <property type="nucleotide sequence ID" value="NZ_BAAAUV010000039.1"/>
</dbReference>
<dbReference type="EMBL" id="BAAAUV010000039">
    <property type="protein sequence ID" value="GAA3239887.1"/>
    <property type="molecule type" value="Genomic_DNA"/>
</dbReference>
<accession>A0ABP6QPH1</accession>
<dbReference type="Pfam" id="PF05147">
    <property type="entry name" value="LANC_like"/>
    <property type="match status" value="1"/>
</dbReference>
<protein>
    <submittedName>
        <fullName evidence="1">Lanthionine synthetase C family protein</fullName>
    </submittedName>
</protein>
<reference evidence="2" key="1">
    <citation type="journal article" date="2019" name="Int. J. Syst. Evol. Microbiol.">
        <title>The Global Catalogue of Microorganisms (GCM) 10K type strain sequencing project: providing services to taxonomists for standard genome sequencing and annotation.</title>
        <authorList>
            <consortium name="The Broad Institute Genomics Platform"/>
            <consortium name="The Broad Institute Genome Sequencing Center for Infectious Disease"/>
            <person name="Wu L."/>
            <person name="Ma J."/>
        </authorList>
    </citation>
    <scope>NUCLEOTIDE SEQUENCE [LARGE SCALE GENOMIC DNA]</scope>
    <source>
        <strain evidence="2">JCM 9377</strain>
    </source>
</reference>
<evidence type="ECO:0000313" key="2">
    <source>
        <dbReference type="Proteomes" id="UP001501237"/>
    </source>
</evidence>
<dbReference type="PRINTS" id="PR01955">
    <property type="entry name" value="LANCFRANKIA"/>
</dbReference>
<dbReference type="SMART" id="SM01260">
    <property type="entry name" value="LANC_like"/>
    <property type="match status" value="1"/>
</dbReference>
<dbReference type="SUPFAM" id="SSF158745">
    <property type="entry name" value="LanC-like"/>
    <property type="match status" value="1"/>
</dbReference>
<gene>
    <name evidence="1" type="ORF">GCM10010468_76310</name>
</gene>
<name>A0ABP6QPH1_9ACTN</name>
<organism evidence="1 2">
    <name type="scientific">Actinocorallia longicatena</name>
    <dbReference type="NCBI Taxonomy" id="111803"/>
    <lineage>
        <taxon>Bacteria</taxon>
        <taxon>Bacillati</taxon>
        <taxon>Actinomycetota</taxon>
        <taxon>Actinomycetes</taxon>
        <taxon>Streptosporangiales</taxon>
        <taxon>Thermomonosporaceae</taxon>
        <taxon>Actinocorallia</taxon>
    </lineage>
</organism>